<name>A0ABZ1CSP6_9TREE</name>
<evidence type="ECO:0000256" key="2">
    <source>
        <dbReference type="ARBA" id="ARBA00020974"/>
    </source>
</evidence>
<sequence length="854" mass="95059">MSSETFLDHKPFLSDSFDVHAYANAILQGRSYRPDDKIEEGSKENKEKGDGDVGAELARLNYGIEDVTKQLRQEITSSYPLLLSHLTTSLSLSSHLSPIQSSLTSLSTSLERLHSKIHTPYSNLSLLVSRQRVLGLVTDLTRRASRFVLLARRLEGQLQKMEESEKGNVEGERERELAKAALSVAEIDALLRPPSNEEEEGSGILQQIPLQELDFVQAHIPVVDKARDTIIQEMESMVVSGLADLNQSLLSSSLQTAHNLRLLPELVSNLVADLNDAVTLRVTKAFDSTAIGKEVAAKENSTSHSAIKFARGNKPAAEPTSSNTQLWVTTLWSRLEKVIEDVANCCIKVYTLEKVLKLKKDAVTGIEFLDEVMKTLDEKPSFTFWTTLAKAFEGQSKDAIRSSPWLQQALSTGYPRLLRLFHDFFAKIAVHTDTIYTRDYQSTEAVLVLRSVSMFETLYLSRSTTRMNDSISAALSSYLSARGNPPGPGDGVSIARTITNELDSARFDPLLVRTVARNAGKVLDGFIKRIDAMLVKDFTATSLIGPNATPAQVLNSQLVGCLYHCWLNILYVQNEFAGKVWETLSPSIDSLETTYKRITDLLDSALRKELSSILSRIHKVDFSKPMDPMTMGSGGGSPYMQDLIDKLGFVRGEILGRLNLGDMMKEWVIELSRYIIRTFLLHASIARPLGESGKLKLTGDMTELEMGVSNLLNTGRVQGARGGMKVEKIGEEYLALRSFRQLLFAEDVALANPVETVHLPPAIVIHHIIVLSPLRLPHELHGWTEQEYVLWMFKHDEEEEQLSLIEKAVEDQLSSNSSSAKTNTDGEGEEDLYVRLIRDVLDHARHQDETPGVE</sequence>
<dbReference type="RefSeq" id="XP_062788944.1">
    <property type="nucleotide sequence ID" value="XM_062932893.1"/>
</dbReference>
<feature type="domain" description="Conserved oligomeric Golgi complex subunit 5 helical" evidence="7">
    <location>
        <begin position="210"/>
        <end position="425"/>
    </location>
</feature>
<gene>
    <name evidence="8" type="ORF">IL334_001133</name>
</gene>
<dbReference type="Proteomes" id="UP001329825">
    <property type="component" value="Chromosome 1"/>
</dbReference>
<reference evidence="8 9" key="1">
    <citation type="submission" date="2024-01" db="EMBL/GenBank/DDBJ databases">
        <title>Comparative genomics of Cryptococcus and Kwoniella reveals pathogenesis evolution and contrasting modes of karyotype evolution via chromosome fusion or intercentromeric recombination.</title>
        <authorList>
            <person name="Coelho M.A."/>
            <person name="David-Palma M."/>
            <person name="Shea T."/>
            <person name="Bowers K."/>
            <person name="McGinley-Smith S."/>
            <person name="Mohammad A.W."/>
            <person name="Gnirke A."/>
            <person name="Yurkov A.M."/>
            <person name="Nowrousian M."/>
            <person name="Sun S."/>
            <person name="Cuomo C.A."/>
            <person name="Heitman J."/>
        </authorList>
    </citation>
    <scope>NUCLEOTIDE SEQUENCE [LARGE SCALE GENOMIC DNA]</scope>
    <source>
        <strain evidence="8">CBS 11374</strain>
    </source>
</reference>
<dbReference type="GeneID" id="87953264"/>
<keyword evidence="4" id="KW-0472">Membrane</keyword>
<evidence type="ECO:0000256" key="1">
    <source>
        <dbReference type="ARBA" id="ARBA00004395"/>
    </source>
</evidence>
<dbReference type="Pfam" id="PF10392">
    <property type="entry name" value="COG5_N"/>
    <property type="match status" value="1"/>
</dbReference>
<dbReference type="Pfam" id="PF20649">
    <property type="entry name" value="COG5_C"/>
    <property type="match status" value="1"/>
</dbReference>
<proteinExistence type="predicted"/>
<evidence type="ECO:0000313" key="9">
    <source>
        <dbReference type="Proteomes" id="UP001329825"/>
    </source>
</evidence>
<evidence type="ECO:0000256" key="5">
    <source>
        <dbReference type="SAM" id="MobiDB-lite"/>
    </source>
</evidence>
<comment type="subcellular location">
    <subcellularLocation>
        <location evidence="1">Golgi apparatus membrane</location>
        <topology evidence="1">Peripheral membrane protein</topology>
    </subcellularLocation>
</comment>
<keyword evidence="9" id="KW-1185">Reference proteome</keyword>
<evidence type="ECO:0000313" key="8">
    <source>
        <dbReference type="EMBL" id="WRT64204.1"/>
    </source>
</evidence>
<dbReference type="InterPro" id="IPR048485">
    <property type="entry name" value="COG5_helical"/>
</dbReference>
<dbReference type="PANTHER" id="PTHR13228:SF3">
    <property type="entry name" value="CONSERVED OLIGOMERIC GOLGI COMPLEX SUBUNIT 5"/>
    <property type="match status" value="1"/>
</dbReference>
<dbReference type="EMBL" id="CP141881">
    <property type="protein sequence ID" value="WRT64204.1"/>
    <property type="molecule type" value="Genomic_DNA"/>
</dbReference>
<organism evidence="8 9">
    <name type="scientific">Kwoniella shivajii</name>
    <dbReference type="NCBI Taxonomy" id="564305"/>
    <lineage>
        <taxon>Eukaryota</taxon>
        <taxon>Fungi</taxon>
        <taxon>Dikarya</taxon>
        <taxon>Basidiomycota</taxon>
        <taxon>Agaricomycotina</taxon>
        <taxon>Tremellomycetes</taxon>
        <taxon>Tremellales</taxon>
        <taxon>Cryptococcaceae</taxon>
        <taxon>Kwoniella</taxon>
    </lineage>
</organism>
<evidence type="ECO:0000259" key="6">
    <source>
        <dbReference type="Pfam" id="PF10392"/>
    </source>
</evidence>
<evidence type="ECO:0000259" key="7">
    <source>
        <dbReference type="Pfam" id="PF20649"/>
    </source>
</evidence>
<feature type="region of interest" description="Disordered" evidence="5">
    <location>
        <begin position="33"/>
        <end position="52"/>
    </location>
</feature>
<dbReference type="InterPro" id="IPR049176">
    <property type="entry name" value="COG5_N"/>
</dbReference>
<accession>A0ABZ1CSP6</accession>
<keyword evidence="3" id="KW-0333">Golgi apparatus</keyword>
<dbReference type="PANTHER" id="PTHR13228">
    <property type="entry name" value="CONSERVED OLIGOMERIC GOLGI COMPLEX COMPONENT 5"/>
    <property type="match status" value="1"/>
</dbReference>
<evidence type="ECO:0000256" key="4">
    <source>
        <dbReference type="ARBA" id="ARBA00023136"/>
    </source>
</evidence>
<feature type="compositionally biased region" description="Basic and acidic residues" evidence="5">
    <location>
        <begin position="33"/>
        <end position="51"/>
    </location>
</feature>
<dbReference type="InterPro" id="IPR019465">
    <property type="entry name" value="Cog5"/>
</dbReference>
<protein>
    <recommendedName>
        <fullName evidence="2">Conserved oligomeric Golgi complex subunit 5</fullName>
    </recommendedName>
</protein>
<feature type="domain" description="Conserved oligomeric Golgi complex subunit 5 N-terminal" evidence="6">
    <location>
        <begin position="11"/>
        <end position="154"/>
    </location>
</feature>
<evidence type="ECO:0000256" key="3">
    <source>
        <dbReference type="ARBA" id="ARBA00023034"/>
    </source>
</evidence>